<keyword evidence="6 13" id="KW-0418">Kinase</keyword>
<dbReference type="AlphaFoldDB" id="A0A2V3IET5"/>
<evidence type="ECO:0000256" key="9">
    <source>
        <dbReference type="ARBA" id="ARBA00023152"/>
    </source>
</evidence>
<dbReference type="GO" id="GO:0006002">
    <property type="term" value="P:fructose 6-phosphate metabolic process"/>
    <property type="evidence" value="ECO:0007669"/>
    <property type="project" value="InterPro"/>
</dbReference>
<dbReference type="UniPathway" id="UPA00109">
    <property type="reaction ID" value="UER00182"/>
</dbReference>
<name>A0A2V3IET5_9FLOR</name>
<evidence type="ECO:0000256" key="11">
    <source>
        <dbReference type="SAM" id="MobiDB-lite"/>
    </source>
</evidence>
<feature type="compositionally biased region" description="Polar residues" evidence="11">
    <location>
        <begin position="535"/>
        <end position="545"/>
    </location>
</feature>
<evidence type="ECO:0000256" key="3">
    <source>
        <dbReference type="ARBA" id="ARBA00022679"/>
    </source>
</evidence>
<evidence type="ECO:0000313" key="14">
    <source>
        <dbReference type="Proteomes" id="UP000247409"/>
    </source>
</evidence>
<accession>A0A2V3IET5</accession>
<keyword evidence="3" id="KW-0808">Transferase</keyword>
<evidence type="ECO:0000256" key="10">
    <source>
        <dbReference type="ARBA" id="ARBA00048070"/>
    </source>
</evidence>
<keyword evidence="4" id="KW-0479">Metal-binding</keyword>
<proteinExistence type="predicted"/>
<evidence type="ECO:0000256" key="7">
    <source>
        <dbReference type="ARBA" id="ARBA00022840"/>
    </source>
</evidence>
<feature type="region of interest" description="Disordered" evidence="11">
    <location>
        <begin position="535"/>
        <end position="556"/>
    </location>
</feature>
<dbReference type="OrthoDB" id="537915at2759"/>
<dbReference type="GO" id="GO:0046872">
    <property type="term" value="F:metal ion binding"/>
    <property type="evidence" value="ECO:0007669"/>
    <property type="project" value="UniProtKB-KW"/>
</dbReference>
<dbReference type="Pfam" id="PF00365">
    <property type="entry name" value="PFK"/>
    <property type="match status" value="1"/>
</dbReference>
<dbReference type="PRINTS" id="PR00476">
    <property type="entry name" value="PHFRCTKINASE"/>
</dbReference>
<comment type="caution">
    <text evidence="13">The sequence shown here is derived from an EMBL/GenBank/DDBJ whole genome shotgun (WGS) entry which is preliminary data.</text>
</comment>
<dbReference type="Proteomes" id="UP000247409">
    <property type="component" value="Unassembled WGS sequence"/>
</dbReference>
<dbReference type="GO" id="GO:0003872">
    <property type="term" value="F:6-phosphofructokinase activity"/>
    <property type="evidence" value="ECO:0007669"/>
    <property type="project" value="UniProtKB-EC"/>
</dbReference>
<comment type="function">
    <text evidence="2">Catalyzes the phosphorylation of D-fructose 6-phosphate to fructose 1,6-bisphosphate by ATP, the first committing step of glycolysis.</text>
</comment>
<dbReference type="InterPro" id="IPR000023">
    <property type="entry name" value="Phosphofructokinase_dom"/>
</dbReference>
<gene>
    <name evidence="13" type="ORF">BWQ96_09712</name>
</gene>
<evidence type="ECO:0000313" key="13">
    <source>
        <dbReference type="EMBL" id="PXF40573.1"/>
    </source>
</evidence>
<protein>
    <submittedName>
        <fullName evidence="13">ATP-dependent 6-phosphofructokinase 7</fullName>
    </submittedName>
</protein>
<dbReference type="GO" id="GO:0005737">
    <property type="term" value="C:cytoplasm"/>
    <property type="evidence" value="ECO:0007669"/>
    <property type="project" value="UniProtKB-ARBA"/>
</dbReference>
<dbReference type="InterPro" id="IPR050929">
    <property type="entry name" value="PFKA"/>
</dbReference>
<dbReference type="STRING" id="448386.A0A2V3IET5"/>
<feature type="domain" description="Phosphofructokinase" evidence="12">
    <location>
        <begin position="147"/>
        <end position="452"/>
    </location>
</feature>
<keyword evidence="9" id="KW-0324">Glycolysis</keyword>
<evidence type="ECO:0000256" key="2">
    <source>
        <dbReference type="ARBA" id="ARBA00002659"/>
    </source>
</evidence>
<evidence type="ECO:0000256" key="4">
    <source>
        <dbReference type="ARBA" id="ARBA00022723"/>
    </source>
</evidence>
<dbReference type="Gene3D" id="3.40.50.450">
    <property type="match status" value="1"/>
</dbReference>
<dbReference type="FunFam" id="3.40.50.450:FF:000002">
    <property type="entry name" value="ATP-dependent 6-phosphofructokinase"/>
    <property type="match status" value="1"/>
</dbReference>
<keyword evidence="8" id="KW-0460">Magnesium</keyword>
<evidence type="ECO:0000256" key="6">
    <source>
        <dbReference type="ARBA" id="ARBA00022777"/>
    </source>
</evidence>
<comment type="catalytic activity">
    <reaction evidence="10">
        <text>beta-D-fructose 6-phosphate + ATP = beta-D-fructose 1,6-bisphosphate + ADP + H(+)</text>
        <dbReference type="Rhea" id="RHEA:16109"/>
        <dbReference type="ChEBI" id="CHEBI:15378"/>
        <dbReference type="ChEBI" id="CHEBI:30616"/>
        <dbReference type="ChEBI" id="CHEBI:32966"/>
        <dbReference type="ChEBI" id="CHEBI:57634"/>
        <dbReference type="ChEBI" id="CHEBI:456216"/>
        <dbReference type="EC" id="2.7.1.11"/>
    </reaction>
</comment>
<dbReference type="PANTHER" id="PTHR45770">
    <property type="entry name" value="ATP-DEPENDENT 6-PHOSPHOFRUCTOKINASE 1"/>
    <property type="match status" value="1"/>
</dbReference>
<sequence length="556" mass="61434">MSRPPTQHAPIVRSNTLEAVFIDPDDPLQSRQDLPKVIKHARVTYDDTSTPISSPRLERFSKIIFPRPSHPLQPARISEWTNIGSFPSPLQNNPSQLNLGLSFVGSRETILVDIISDAENTTMSRELVRAGPRKELAFHPSNQARPCIVTCGGLCPGLNSVIRELVMTLKKMYRVSRVDGIPFGYRGFYSTHMTIAELTEERVCDIHHEGGSIIGSSRGGHDTKRICDSIVAMGYNQIFIIGGDGTHRGAVKIFEELKRRRVMASVVGIPKTIDNDIALIDKSFGFDTAVEEAQRSIKCAKIEAKSAINGIGLVKLMGRHSGQIAMFATLASRDVDCCLIPEVHFELDGKAGLFQYIEDTLRRKGHMVIVVAEGAGLELIEREIESSDFDESGNKKLSDVGLWLKTHIVSDFRMRGREINLKLIDPTYEIRSVPANASDNLHCSLLAQSAVHGAMHGFSGFSVGMINTHFVLIPMEEICRRGRTKVDVKSRMWHRVIATTMQPSLSGESSHHGASMHGLIEALDGSLTFRNANSNSVFKPASQPTVFEPDEDSEDE</sequence>
<keyword evidence="7" id="KW-0067">ATP-binding</keyword>
<comment type="cofactor">
    <cofactor evidence="1">
        <name>Mg(2+)</name>
        <dbReference type="ChEBI" id="CHEBI:18420"/>
    </cofactor>
</comment>
<evidence type="ECO:0000256" key="5">
    <source>
        <dbReference type="ARBA" id="ARBA00022741"/>
    </source>
</evidence>
<dbReference type="SUPFAM" id="SSF53784">
    <property type="entry name" value="Phosphofructokinase"/>
    <property type="match status" value="1"/>
</dbReference>
<dbReference type="InterPro" id="IPR035966">
    <property type="entry name" value="PKF_sf"/>
</dbReference>
<evidence type="ECO:0000256" key="1">
    <source>
        <dbReference type="ARBA" id="ARBA00001946"/>
    </source>
</evidence>
<organism evidence="13 14">
    <name type="scientific">Gracilariopsis chorda</name>
    <dbReference type="NCBI Taxonomy" id="448386"/>
    <lineage>
        <taxon>Eukaryota</taxon>
        <taxon>Rhodophyta</taxon>
        <taxon>Florideophyceae</taxon>
        <taxon>Rhodymeniophycidae</taxon>
        <taxon>Gracilariales</taxon>
        <taxon>Gracilariaceae</taxon>
        <taxon>Gracilariopsis</taxon>
    </lineage>
</organism>
<dbReference type="InterPro" id="IPR022953">
    <property type="entry name" value="ATP_PFK"/>
</dbReference>
<dbReference type="NCBIfam" id="NF005301">
    <property type="entry name" value="PRK06830.1"/>
    <property type="match status" value="1"/>
</dbReference>
<reference evidence="13 14" key="1">
    <citation type="journal article" date="2018" name="Mol. Biol. Evol.">
        <title>Analysis of the draft genome of the red seaweed Gracilariopsis chorda provides insights into genome size evolution in Rhodophyta.</title>
        <authorList>
            <person name="Lee J."/>
            <person name="Yang E.C."/>
            <person name="Graf L."/>
            <person name="Yang J.H."/>
            <person name="Qiu H."/>
            <person name="Zel Zion U."/>
            <person name="Chan C.X."/>
            <person name="Stephens T.G."/>
            <person name="Weber A.P.M."/>
            <person name="Boo G.H."/>
            <person name="Boo S.M."/>
            <person name="Kim K.M."/>
            <person name="Shin Y."/>
            <person name="Jung M."/>
            <person name="Lee S.J."/>
            <person name="Yim H.S."/>
            <person name="Lee J.H."/>
            <person name="Bhattacharya D."/>
            <person name="Yoon H.S."/>
        </authorList>
    </citation>
    <scope>NUCLEOTIDE SEQUENCE [LARGE SCALE GENOMIC DNA]</scope>
    <source>
        <strain evidence="13 14">SKKU-2015</strain>
        <tissue evidence="13">Whole body</tissue>
    </source>
</reference>
<dbReference type="GO" id="GO:0005524">
    <property type="term" value="F:ATP binding"/>
    <property type="evidence" value="ECO:0007669"/>
    <property type="project" value="UniProtKB-KW"/>
</dbReference>
<dbReference type="EMBL" id="NBIV01000281">
    <property type="protein sequence ID" value="PXF40573.1"/>
    <property type="molecule type" value="Genomic_DNA"/>
</dbReference>
<evidence type="ECO:0000259" key="12">
    <source>
        <dbReference type="Pfam" id="PF00365"/>
    </source>
</evidence>
<keyword evidence="14" id="KW-1185">Reference proteome</keyword>
<evidence type="ECO:0000256" key="8">
    <source>
        <dbReference type="ARBA" id="ARBA00022842"/>
    </source>
</evidence>
<keyword evidence="5" id="KW-0547">Nucleotide-binding</keyword>